<dbReference type="Proteomes" id="UP001291687">
    <property type="component" value="Unassembled WGS sequence"/>
</dbReference>
<organism evidence="1 2">
    <name type="scientific">Candidatus Megaera venefica</name>
    <dbReference type="NCBI Taxonomy" id="2055910"/>
    <lineage>
        <taxon>Bacteria</taxon>
        <taxon>Pseudomonadati</taxon>
        <taxon>Pseudomonadota</taxon>
        <taxon>Alphaproteobacteria</taxon>
        <taxon>Rickettsiales</taxon>
        <taxon>Rickettsiaceae</taxon>
        <taxon>Candidatus Megaera</taxon>
    </lineage>
</organism>
<comment type="caution">
    <text evidence="1">The sequence shown here is derived from an EMBL/GenBank/DDBJ whole genome shotgun (WGS) entry which is preliminary data.</text>
</comment>
<name>A0ABU5NEQ2_9RICK</name>
<proteinExistence type="predicted"/>
<reference evidence="1 2" key="1">
    <citation type="submission" date="2023-03" db="EMBL/GenBank/DDBJ databases">
        <title>Host association and intracellularity evolved multiple times independently in the Rickettsiales.</title>
        <authorList>
            <person name="Castelli M."/>
            <person name="Nardi T."/>
            <person name="Gammuto L."/>
            <person name="Bellinzona G."/>
            <person name="Sabaneyeva E."/>
            <person name="Potekhin A."/>
            <person name="Serra V."/>
            <person name="Petroni G."/>
            <person name="Sassera D."/>
        </authorList>
    </citation>
    <scope>NUCLEOTIDE SEQUENCE [LARGE SCALE GENOMIC DNA]</scope>
    <source>
        <strain evidence="1 2">Sr 2-6</strain>
    </source>
</reference>
<keyword evidence="2" id="KW-1185">Reference proteome</keyword>
<dbReference type="RefSeq" id="WP_322777568.1">
    <property type="nucleotide sequence ID" value="NZ_JARJFB010000203.1"/>
</dbReference>
<accession>A0ABU5NEQ2</accession>
<evidence type="ECO:0000313" key="2">
    <source>
        <dbReference type="Proteomes" id="UP001291687"/>
    </source>
</evidence>
<protein>
    <submittedName>
        <fullName evidence="1">Uncharacterized protein</fullName>
    </submittedName>
</protein>
<gene>
    <name evidence="1" type="ORF">Megvenef_01637</name>
</gene>
<sequence>MWLIPLRAQDIKQEILLEFLRRIIKNLLARDDLDLPKLLRGKHILTRVLQEKIVGYRKLAHKKGYRSCMFSLDAIVTVSPEEFSFSFDPNNYPTSTIYKGKLGFNKHYYSSIAMMNQEEAECAFAIDQNLDVKYWVRNLERNPKYAFWLPTATDRFYPDFVAKLHDERFLIVEYKGEHLRNEDTEEKELIGKVWAEKSGNLFLLAWKKDQKGRDLCSQIKEAIS</sequence>
<evidence type="ECO:0000313" key="1">
    <source>
        <dbReference type="EMBL" id="MEA0971653.1"/>
    </source>
</evidence>
<dbReference type="EMBL" id="JARJFB010000203">
    <property type="protein sequence ID" value="MEA0971653.1"/>
    <property type="molecule type" value="Genomic_DNA"/>
</dbReference>